<evidence type="ECO:0000313" key="9">
    <source>
        <dbReference type="Proteomes" id="UP000663824"/>
    </source>
</evidence>
<dbReference type="Proteomes" id="UP000663856">
    <property type="component" value="Unassembled WGS sequence"/>
</dbReference>
<dbReference type="EMBL" id="CAJNRE010000646">
    <property type="protein sequence ID" value="CAF1929887.1"/>
    <property type="molecule type" value="Genomic_DNA"/>
</dbReference>
<evidence type="ECO:0000256" key="1">
    <source>
        <dbReference type="SAM" id="Phobius"/>
    </source>
</evidence>
<dbReference type="EMBL" id="CAJOBG010000144">
    <property type="protein sequence ID" value="CAF3766049.1"/>
    <property type="molecule type" value="Genomic_DNA"/>
</dbReference>
<feature type="transmembrane region" description="Helical" evidence="1">
    <location>
        <begin position="31"/>
        <end position="53"/>
    </location>
</feature>
<feature type="transmembrane region" description="Helical" evidence="1">
    <location>
        <begin position="172"/>
        <end position="191"/>
    </location>
</feature>
<dbReference type="EMBL" id="CAJNRG010015173">
    <property type="protein sequence ID" value="CAF2162532.1"/>
    <property type="molecule type" value="Genomic_DNA"/>
</dbReference>
<evidence type="ECO:0000313" key="8">
    <source>
        <dbReference type="EMBL" id="CAF4027164.1"/>
    </source>
</evidence>
<keyword evidence="10" id="KW-1185">Reference proteome</keyword>
<protein>
    <submittedName>
        <fullName evidence="4">Uncharacterized protein</fullName>
    </submittedName>
</protein>
<feature type="transmembrane region" description="Helical" evidence="1">
    <location>
        <begin position="92"/>
        <end position="121"/>
    </location>
</feature>
<dbReference type="Proteomes" id="UP000663842">
    <property type="component" value="Unassembled WGS sequence"/>
</dbReference>
<keyword evidence="1" id="KW-1133">Transmembrane helix</keyword>
<evidence type="ECO:0000313" key="10">
    <source>
        <dbReference type="Proteomes" id="UP000663866"/>
    </source>
</evidence>
<evidence type="ECO:0000313" key="2">
    <source>
        <dbReference type="EMBL" id="CAF1286405.1"/>
    </source>
</evidence>
<proteinExistence type="predicted"/>
<sequence length="246" mass="27486">MDIRDNDCFTRPTAIIIQPSSSQIDSKSNKIVFRLGWISFILGFCAFIIHYISLDHLENLSPINAGLISGISLMISGLASVGAGYKEKSYRCFILAQIWSFITNIILAPGLIAVSITALILDSNDISPMCQSTVLLSSSRKKSFENNLDVYSSNLPCLEATNLFYLTQILNIIQLTIGVTCFVIHIGLLSIQRKVIKQMKKEKNDYNNNKMIVYTDRNNIAMHHAICYADAPPKYEDLPPTQILCD</sequence>
<feature type="transmembrane region" description="Helical" evidence="1">
    <location>
        <begin position="65"/>
        <end position="85"/>
    </location>
</feature>
<accession>A0A816L707</accession>
<keyword evidence="1" id="KW-0472">Membrane</keyword>
<dbReference type="Proteomes" id="UP000663855">
    <property type="component" value="Unassembled WGS sequence"/>
</dbReference>
<dbReference type="EMBL" id="CAJOBF010002334">
    <property type="protein sequence ID" value="CAF4027164.1"/>
    <property type="molecule type" value="Genomic_DNA"/>
</dbReference>
<organism evidence="4 9">
    <name type="scientific">Rotaria magnacalcarata</name>
    <dbReference type="NCBI Taxonomy" id="392030"/>
    <lineage>
        <taxon>Eukaryota</taxon>
        <taxon>Metazoa</taxon>
        <taxon>Spiralia</taxon>
        <taxon>Gnathifera</taxon>
        <taxon>Rotifera</taxon>
        <taxon>Eurotatoria</taxon>
        <taxon>Bdelloidea</taxon>
        <taxon>Philodinida</taxon>
        <taxon>Philodinidae</taxon>
        <taxon>Rotaria</taxon>
    </lineage>
</organism>
<reference evidence="4" key="1">
    <citation type="submission" date="2021-02" db="EMBL/GenBank/DDBJ databases">
        <authorList>
            <person name="Nowell W R."/>
        </authorList>
    </citation>
    <scope>NUCLEOTIDE SEQUENCE</scope>
</reference>
<dbReference type="Proteomes" id="UP000663824">
    <property type="component" value="Unassembled WGS sequence"/>
</dbReference>
<name>A0A816L707_9BILA</name>
<keyword evidence="1" id="KW-0812">Transmembrane</keyword>
<evidence type="ECO:0000313" key="5">
    <source>
        <dbReference type="EMBL" id="CAF2078283.1"/>
    </source>
</evidence>
<dbReference type="Proteomes" id="UP000663834">
    <property type="component" value="Unassembled WGS sequence"/>
</dbReference>
<evidence type="ECO:0000313" key="3">
    <source>
        <dbReference type="EMBL" id="CAF1628275.1"/>
    </source>
</evidence>
<dbReference type="EMBL" id="CAJNRF010006075">
    <property type="protein sequence ID" value="CAF2078283.1"/>
    <property type="molecule type" value="Genomic_DNA"/>
</dbReference>
<gene>
    <name evidence="3" type="ORF">CJN711_LOCUS39024</name>
    <name evidence="2" type="ORF">KQP761_LOCUS4049</name>
    <name evidence="4" type="ORF">MBJ925_LOCUS4041</name>
    <name evidence="7" type="ORF">OVN521_LOCUS1963</name>
    <name evidence="8" type="ORF">UXM345_LOCUS17749</name>
    <name evidence="5" type="ORF">WKI299_LOCUS15611</name>
    <name evidence="6" type="ORF">XDN619_LOCUS30589</name>
</gene>
<evidence type="ECO:0000313" key="7">
    <source>
        <dbReference type="EMBL" id="CAF3766049.1"/>
    </source>
</evidence>
<dbReference type="Proteomes" id="UP000663887">
    <property type="component" value="Unassembled WGS sequence"/>
</dbReference>
<comment type="caution">
    <text evidence="4">The sequence shown here is derived from an EMBL/GenBank/DDBJ whole genome shotgun (WGS) entry which is preliminary data.</text>
</comment>
<dbReference type="Proteomes" id="UP000663866">
    <property type="component" value="Unassembled WGS sequence"/>
</dbReference>
<dbReference type="EMBL" id="CAJNOW010000632">
    <property type="protein sequence ID" value="CAF1286405.1"/>
    <property type="molecule type" value="Genomic_DNA"/>
</dbReference>
<evidence type="ECO:0000313" key="6">
    <source>
        <dbReference type="EMBL" id="CAF2162532.1"/>
    </source>
</evidence>
<dbReference type="AlphaFoldDB" id="A0A816L707"/>
<dbReference type="EMBL" id="CAJNOV010019141">
    <property type="protein sequence ID" value="CAF1628275.1"/>
    <property type="molecule type" value="Genomic_DNA"/>
</dbReference>
<dbReference type="OrthoDB" id="10034912at2759"/>
<evidence type="ECO:0000313" key="4">
    <source>
        <dbReference type="EMBL" id="CAF1929887.1"/>
    </source>
</evidence>